<keyword evidence="2" id="KW-0521">NADP</keyword>
<dbReference type="PATRIC" id="fig|888050.3.peg.672"/>
<gene>
    <name evidence="8" type="primary">dkgA</name>
    <name evidence="8" type="ORF">HMPREF9004_0702</name>
</gene>
<dbReference type="InterPro" id="IPR018170">
    <property type="entry name" value="Aldo/ket_reductase_CS"/>
</dbReference>
<name>N6XBT7_9ACTO</name>
<dbReference type="Gene3D" id="3.20.20.100">
    <property type="entry name" value="NADP-dependent oxidoreductase domain"/>
    <property type="match status" value="1"/>
</dbReference>
<dbReference type="InterPro" id="IPR023210">
    <property type="entry name" value="NADP_OxRdtase_dom"/>
</dbReference>
<dbReference type="PANTHER" id="PTHR43827">
    <property type="entry name" value="2,5-DIKETO-D-GLUCONIC ACID REDUCTASE"/>
    <property type="match status" value="1"/>
</dbReference>
<dbReference type="HOGENOM" id="CLU_023205_0_1_11"/>
<protein>
    <submittedName>
        <fullName evidence="8">2,5-diketo-D-gluconate reductase A</fullName>
        <ecNumber evidence="8">1.1.1.274</ecNumber>
    </submittedName>
</protein>
<dbReference type="InterPro" id="IPR020471">
    <property type="entry name" value="AKR"/>
</dbReference>
<feature type="active site" description="Proton donor" evidence="4">
    <location>
        <position position="52"/>
    </location>
</feature>
<evidence type="ECO:0000259" key="7">
    <source>
        <dbReference type="Pfam" id="PF00248"/>
    </source>
</evidence>
<dbReference type="PRINTS" id="PR00069">
    <property type="entry name" value="ALDKETRDTASE"/>
</dbReference>
<evidence type="ECO:0000256" key="4">
    <source>
        <dbReference type="PIRSR" id="PIRSR000097-1"/>
    </source>
</evidence>
<dbReference type="GO" id="GO:0050580">
    <property type="term" value="F:2,5-didehydrogluconate reductase activity"/>
    <property type="evidence" value="ECO:0007669"/>
    <property type="project" value="UniProtKB-EC"/>
</dbReference>
<comment type="caution">
    <text evidence="8">The sequence shown here is derived from an EMBL/GenBank/DDBJ whole genome shotgun (WGS) entry which is preliminary data.</text>
</comment>
<dbReference type="PROSITE" id="PS00062">
    <property type="entry name" value="ALDOKETO_REDUCTASE_2"/>
    <property type="match status" value="1"/>
</dbReference>
<dbReference type="CDD" id="cd19071">
    <property type="entry name" value="AKR_AKR1-5-like"/>
    <property type="match status" value="1"/>
</dbReference>
<dbReference type="PANTHER" id="PTHR43827:SF3">
    <property type="entry name" value="NADP-DEPENDENT OXIDOREDUCTASE DOMAIN-CONTAINING PROTEIN"/>
    <property type="match status" value="1"/>
</dbReference>
<dbReference type="eggNOG" id="COG0656">
    <property type="taxonomic scope" value="Bacteria"/>
</dbReference>
<dbReference type="FunFam" id="3.20.20.100:FF:000002">
    <property type="entry name" value="2,5-diketo-D-gluconic acid reductase A"/>
    <property type="match status" value="1"/>
</dbReference>
<evidence type="ECO:0000313" key="8">
    <source>
        <dbReference type="EMBL" id="ENO18653.1"/>
    </source>
</evidence>
<dbReference type="InterPro" id="IPR036812">
    <property type="entry name" value="NAD(P)_OxRdtase_dom_sf"/>
</dbReference>
<organism evidence="8 9">
    <name type="scientific">Schaalia cardiffensis F0333</name>
    <dbReference type="NCBI Taxonomy" id="888050"/>
    <lineage>
        <taxon>Bacteria</taxon>
        <taxon>Bacillati</taxon>
        <taxon>Actinomycetota</taxon>
        <taxon>Actinomycetes</taxon>
        <taxon>Actinomycetales</taxon>
        <taxon>Actinomycetaceae</taxon>
        <taxon>Schaalia</taxon>
    </lineage>
</organism>
<dbReference type="SUPFAM" id="SSF51430">
    <property type="entry name" value="NAD(P)-linked oxidoreductase"/>
    <property type="match status" value="1"/>
</dbReference>
<dbReference type="PROSITE" id="PS00798">
    <property type="entry name" value="ALDOKETO_REDUCTASE_1"/>
    <property type="match status" value="1"/>
</dbReference>
<sequence length="281" mass="30753">MSPQIPNLVLSNGKAMPQFGFGTFKISPEDTFDAVSSALELGYRHIDTAQMYGNEVEVGRAIVESGIPREQIFLTSKLNNRNHEPQAARDSFKQSLEDLQSDYVDLFLVHWPLPGLYEGNVALPWPVLEEFYDLGQAQAIGLSNYQASHIDEVLKVASVSPHVLQIEANPYLPNNALRDYARSLGMTIEAWSPLARGRATCDPILAKIGAAHAKSAAQVALAWALQRGDAVFPKSLDPARQLENREAVGLELSTEECALISSLDEGEAGRTGSHPDTMNRL</sequence>
<feature type="site" description="Lowers pKa of active site Tyr" evidence="6">
    <location>
        <position position="77"/>
    </location>
</feature>
<dbReference type="EC" id="1.1.1.274" evidence="8"/>
<comment type="similarity">
    <text evidence="1">Belongs to the aldo/keto reductase family.</text>
</comment>
<accession>N6XBT7</accession>
<keyword evidence="3 8" id="KW-0560">Oxidoreductase</keyword>
<evidence type="ECO:0000313" key="9">
    <source>
        <dbReference type="Proteomes" id="UP000013015"/>
    </source>
</evidence>
<evidence type="ECO:0000256" key="3">
    <source>
        <dbReference type="ARBA" id="ARBA00023002"/>
    </source>
</evidence>
<dbReference type="EMBL" id="AQHZ01000010">
    <property type="protein sequence ID" value="ENO18653.1"/>
    <property type="molecule type" value="Genomic_DNA"/>
</dbReference>
<dbReference type="Pfam" id="PF00248">
    <property type="entry name" value="Aldo_ket_red"/>
    <property type="match status" value="1"/>
</dbReference>
<evidence type="ECO:0000256" key="5">
    <source>
        <dbReference type="PIRSR" id="PIRSR000097-2"/>
    </source>
</evidence>
<evidence type="ECO:0000256" key="1">
    <source>
        <dbReference type="ARBA" id="ARBA00007905"/>
    </source>
</evidence>
<dbReference type="AlphaFoldDB" id="N6XBT7"/>
<dbReference type="Proteomes" id="UP000013015">
    <property type="component" value="Unassembled WGS sequence"/>
</dbReference>
<dbReference type="PIRSF" id="PIRSF000097">
    <property type="entry name" value="AKR"/>
    <property type="match status" value="1"/>
</dbReference>
<evidence type="ECO:0000256" key="2">
    <source>
        <dbReference type="ARBA" id="ARBA00022857"/>
    </source>
</evidence>
<evidence type="ECO:0000256" key="6">
    <source>
        <dbReference type="PIRSR" id="PIRSR000097-3"/>
    </source>
</evidence>
<proteinExistence type="inferred from homology"/>
<dbReference type="OrthoDB" id="9804790at2"/>
<dbReference type="RefSeq" id="WP_005962431.1">
    <property type="nucleotide sequence ID" value="NZ_CP040505.1"/>
</dbReference>
<feature type="domain" description="NADP-dependent oxidoreductase" evidence="7">
    <location>
        <begin position="21"/>
        <end position="264"/>
    </location>
</feature>
<dbReference type="STRING" id="888050.HMPREF9004_0702"/>
<reference evidence="8 9" key="1">
    <citation type="submission" date="2013-03" db="EMBL/GenBank/DDBJ databases">
        <title>Reference genome for the Human Microbiome Project.</title>
        <authorList>
            <person name="Aqrawi P."/>
            <person name="Ayvaz T."/>
            <person name="Bess C."/>
            <person name="Blankenburg K."/>
            <person name="Coyle M."/>
            <person name="Deng J."/>
            <person name="Forbes L."/>
            <person name="Fowler G."/>
            <person name="Francisco L."/>
            <person name="Fu Q."/>
            <person name="Gibbs R."/>
            <person name="Gross S."/>
            <person name="Gubbala S."/>
            <person name="Hale W."/>
            <person name="Hemphill L."/>
            <person name="Highlander S."/>
            <person name="Hirani K."/>
            <person name="Jackson L."/>
            <person name="Jakkamsetti A."/>
            <person name="Javaid M."/>
            <person name="Jayaseelan J.C."/>
            <person name="Jiang H."/>
            <person name="Joshi V."/>
            <person name="Korchina V."/>
            <person name="Kovar C."/>
            <person name="Lara F."/>
            <person name="Lee S."/>
            <person name="Liu Y."/>
            <person name="Mata R."/>
            <person name="Mathew T."/>
            <person name="Munidasa M."/>
            <person name="Muzny D."/>
            <person name="Nazareth L."/>
            <person name="Ngo R."/>
            <person name="Nguyen L."/>
            <person name="Nguyen N."/>
            <person name="Okwuonu G."/>
            <person name="Ongeri F."/>
            <person name="Palculict T."/>
            <person name="Patil S."/>
            <person name="Petrosino J."/>
            <person name="Pham C."/>
            <person name="Pham P."/>
            <person name="Pu L.-L."/>
            <person name="Qin X."/>
            <person name="Qu J."/>
            <person name="Reid J."/>
            <person name="Ross M."/>
            <person name="Ruth R."/>
            <person name="Saada N."/>
            <person name="San Lucas F."/>
            <person name="Santibanez J."/>
            <person name="Shang Y."/>
            <person name="Simmons D."/>
            <person name="Song X.-Z."/>
            <person name="Tang L.-Y."/>
            <person name="Thornton R."/>
            <person name="Warren J."/>
            <person name="Weissenberger G."/>
            <person name="Wilczek-Boney K."/>
            <person name="Worley K."/>
            <person name="Youmans B."/>
            <person name="Zhang J."/>
            <person name="Zhang L."/>
            <person name="Zhao Z."/>
            <person name="Zhou C."/>
            <person name="Zhu D."/>
            <person name="Zhu Y."/>
        </authorList>
    </citation>
    <scope>NUCLEOTIDE SEQUENCE [LARGE SCALE GENOMIC DNA]</scope>
    <source>
        <strain evidence="8 9">F0333</strain>
    </source>
</reference>
<keyword evidence="9" id="KW-1185">Reference proteome</keyword>
<feature type="binding site" evidence="5">
    <location>
        <position position="110"/>
    </location>
    <ligand>
        <name>substrate</name>
    </ligand>
</feature>